<gene>
    <name evidence="1" type="ORF">EWB00_000757</name>
</gene>
<keyword evidence="2" id="KW-1185">Reference proteome</keyword>
<comment type="caution">
    <text evidence="1">The sequence shown here is derived from an EMBL/GenBank/DDBJ whole genome shotgun (WGS) entry which is preliminary data.</text>
</comment>
<proteinExistence type="predicted"/>
<sequence>MVQLSTITWLRNIHKSISVRELKCHHIMSGIVLLRAHTRKQSNNNGIKSKQENVYMSSNNSQQLHNSLRFIENELLDLANYNEFHFMEDHNKSQTHFYHSPTNNTSYGTVNTPNTDKQHIRISKTFYPVNVDGLLMWNVHINNTSYEIVICPETFQIFLNNQIVENTKVHLSWNDQLQFGILSLQFETNLFVTSTNDKSSCQQSTNCFNYQFIISTFCLSNICLLLKHQEFILCSLQLKHLKSLMNMSMNNWRLHWICYI</sequence>
<dbReference type="AlphaFoldDB" id="A0A4Z2DIR0"/>
<reference evidence="1 2" key="1">
    <citation type="submission" date="2019-03" db="EMBL/GenBank/DDBJ databases">
        <title>An improved genome assembly of the fluke Schistosoma japonicum.</title>
        <authorList>
            <person name="Hu W."/>
            <person name="Luo F."/>
            <person name="Yin M."/>
            <person name="Mo X."/>
            <person name="Sun C."/>
            <person name="Wu Q."/>
            <person name="Zhu B."/>
            <person name="Xiang M."/>
            <person name="Wang J."/>
            <person name="Wang Y."/>
            <person name="Zhang T."/>
            <person name="Xu B."/>
            <person name="Zheng H."/>
            <person name="Feng Z."/>
        </authorList>
    </citation>
    <scope>NUCLEOTIDE SEQUENCE [LARGE SCALE GENOMIC DNA]</scope>
    <source>
        <strain evidence="1">HuSjv2</strain>
        <tissue evidence="1">Worms</tissue>
    </source>
</reference>
<accession>A0A4Z2DIR0</accession>
<organism evidence="1 2">
    <name type="scientific">Schistosoma japonicum</name>
    <name type="common">Blood fluke</name>
    <dbReference type="NCBI Taxonomy" id="6182"/>
    <lineage>
        <taxon>Eukaryota</taxon>
        <taxon>Metazoa</taxon>
        <taxon>Spiralia</taxon>
        <taxon>Lophotrochozoa</taxon>
        <taxon>Platyhelminthes</taxon>
        <taxon>Trematoda</taxon>
        <taxon>Digenea</taxon>
        <taxon>Strigeidida</taxon>
        <taxon>Schistosomatoidea</taxon>
        <taxon>Schistosomatidae</taxon>
        <taxon>Schistosoma</taxon>
    </lineage>
</organism>
<dbReference type="Proteomes" id="UP000311919">
    <property type="component" value="Unassembled WGS sequence"/>
</dbReference>
<dbReference type="EMBL" id="SKCS01000130">
    <property type="protein sequence ID" value="TNN16110.1"/>
    <property type="molecule type" value="Genomic_DNA"/>
</dbReference>
<name>A0A4Z2DIR0_SCHJA</name>
<evidence type="ECO:0000313" key="2">
    <source>
        <dbReference type="Proteomes" id="UP000311919"/>
    </source>
</evidence>
<protein>
    <submittedName>
        <fullName evidence="1">Uncharacterized protein</fullName>
    </submittedName>
</protein>
<evidence type="ECO:0000313" key="1">
    <source>
        <dbReference type="EMBL" id="TNN16110.1"/>
    </source>
</evidence>
<dbReference type="OrthoDB" id="6225805at2759"/>